<dbReference type="EMBL" id="GGEC01012636">
    <property type="protein sequence ID" value="MBW93119.1"/>
    <property type="molecule type" value="Transcribed_RNA"/>
</dbReference>
<keyword evidence="1" id="KW-0812">Transmembrane</keyword>
<name>A0A2P2JI23_RHIMU</name>
<keyword evidence="1" id="KW-0472">Membrane</keyword>
<reference evidence="2" key="1">
    <citation type="submission" date="2018-02" db="EMBL/GenBank/DDBJ databases">
        <title>Rhizophora mucronata_Transcriptome.</title>
        <authorList>
            <person name="Meera S.P."/>
            <person name="Sreeshan A."/>
            <person name="Augustine A."/>
        </authorList>
    </citation>
    <scope>NUCLEOTIDE SEQUENCE</scope>
    <source>
        <tissue evidence="2">Leaf</tissue>
    </source>
</reference>
<proteinExistence type="predicted"/>
<sequence length="47" mass="5254">MTSTPICEIFGSVLNIFYILLCGWRVIISSISMAPWNMSCNLITLSN</sequence>
<protein>
    <submittedName>
        <fullName evidence="2">Uncharacterized protein</fullName>
    </submittedName>
</protein>
<dbReference type="AlphaFoldDB" id="A0A2P2JI23"/>
<accession>A0A2P2JI23</accession>
<evidence type="ECO:0000313" key="2">
    <source>
        <dbReference type="EMBL" id="MBW93119.1"/>
    </source>
</evidence>
<feature type="transmembrane region" description="Helical" evidence="1">
    <location>
        <begin position="6"/>
        <end position="28"/>
    </location>
</feature>
<keyword evidence="1" id="KW-1133">Transmembrane helix</keyword>
<organism evidence="2">
    <name type="scientific">Rhizophora mucronata</name>
    <name type="common">Asiatic mangrove</name>
    <dbReference type="NCBI Taxonomy" id="61149"/>
    <lineage>
        <taxon>Eukaryota</taxon>
        <taxon>Viridiplantae</taxon>
        <taxon>Streptophyta</taxon>
        <taxon>Embryophyta</taxon>
        <taxon>Tracheophyta</taxon>
        <taxon>Spermatophyta</taxon>
        <taxon>Magnoliopsida</taxon>
        <taxon>eudicotyledons</taxon>
        <taxon>Gunneridae</taxon>
        <taxon>Pentapetalae</taxon>
        <taxon>rosids</taxon>
        <taxon>fabids</taxon>
        <taxon>Malpighiales</taxon>
        <taxon>Rhizophoraceae</taxon>
        <taxon>Rhizophora</taxon>
    </lineage>
</organism>
<evidence type="ECO:0000256" key="1">
    <source>
        <dbReference type="SAM" id="Phobius"/>
    </source>
</evidence>